<dbReference type="AlphaFoldDB" id="A0A1K2HWM0"/>
<feature type="signal peptide" evidence="1">
    <location>
        <begin position="1"/>
        <end position="18"/>
    </location>
</feature>
<gene>
    <name evidence="2" type="ORF">SAMN02983003_1673</name>
</gene>
<accession>A0A1K2HWM0</accession>
<keyword evidence="3" id="KW-1185">Reference proteome</keyword>
<dbReference type="EMBL" id="FPKU01000001">
    <property type="protein sequence ID" value="SFZ83484.1"/>
    <property type="molecule type" value="Genomic_DNA"/>
</dbReference>
<evidence type="ECO:0000313" key="2">
    <source>
        <dbReference type="EMBL" id="SFZ83484.1"/>
    </source>
</evidence>
<sequence>MIGRFLLLSLSISSQVSAQSLITRAPERGLIDSYIAQINYHDLFNSSGVRLTEPAAIIRQDRANYHRFGRRDPLDEGDTFFADAGNRQALETMLLNGEISLDAAHSIIDGGAVIQVEIYGRGPRGDWVEVTVLN</sequence>
<evidence type="ECO:0000256" key="1">
    <source>
        <dbReference type="SAM" id="SignalP"/>
    </source>
</evidence>
<proteinExistence type="predicted"/>
<reference evidence="2 3" key="1">
    <citation type="submission" date="2016-11" db="EMBL/GenBank/DDBJ databases">
        <authorList>
            <person name="Jaros S."/>
            <person name="Januszkiewicz K."/>
            <person name="Wedrychowicz H."/>
        </authorList>
    </citation>
    <scope>NUCLEOTIDE SEQUENCE [LARGE SCALE GENOMIC DNA]</scope>
    <source>
        <strain evidence="2 3">ATCC 23634</strain>
    </source>
</reference>
<name>A0A1K2HWM0_9HYPH</name>
<evidence type="ECO:0000313" key="3">
    <source>
        <dbReference type="Proteomes" id="UP000183447"/>
    </source>
</evidence>
<dbReference type="STRING" id="665118.SAMN02983003_1673"/>
<feature type="chain" id="PRO_5012905165" evidence="1">
    <location>
        <begin position="19"/>
        <end position="134"/>
    </location>
</feature>
<protein>
    <submittedName>
        <fullName evidence="2">Uncharacterized protein</fullName>
    </submittedName>
</protein>
<keyword evidence="1" id="KW-0732">Signal</keyword>
<dbReference type="Proteomes" id="UP000183447">
    <property type="component" value="Unassembled WGS sequence"/>
</dbReference>
<organism evidence="2 3">
    <name type="scientific">Devosia enhydra</name>
    <dbReference type="NCBI Taxonomy" id="665118"/>
    <lineage>
        <taxon>Bacteria</taxon>
        <taxon>Pseudomonadati</taxon>
        <taxon>Pseudomonadota</taxon>
        <taxon>Alphaproteobacteria</taxon>
        <taxon>Hyphomicrobiales</taxon>
        <taxon>Devosiaceae</taxon>
        <taxon>Devosia</taxon>
    </lineage>
</organism>